<reference evidence="2 3" key="1">
    <citation type="journal article" date="2008" name="Int. J. Syst. Evol. Microbiol.">
        <title>Tessaracoccus flavescens sp. nov., isolated from marine sediment.</title>
        <authorList>
            <person name="Lee D.W."/>
            <person name="Lee S.D."/>
        </authorList>
    </citation>
    <scope>NUCLEOTIDE SEQUENCE [LARGE SCALE GENOMIC DNA]</scope>
    <source>
        <strain evidence="2 3">SST-39T</strain>
    </source>
</reference>
<evidence type="ECO:0000313" key="3">
    <source>
        <dbReference type="Proteomes" id="UP000188235"/>
    </source>
</evidence>
<keyword evidence="1" id="KW-0732">Signal</keyword>
<proteinExistence type="predicted"/>
<dbReference type="Proteomes" id="UP000188235">
    <property type="component" value="Chromosome"/>
</dbReference>
<organism evidence="2 3">
    <name type="scientific">Tessaracoccus flavescens</name>
    <dbReference type="NCBI Taxonomy" id="399497"/>
    <lineage>
        <taxon>Bacteria</taxon>
        <taxon>Bacillati</taxon>
        <taxon>Actinomycetota</taxon>
        <taxon>Actinomycetes</taxon>
        <taxon>Propionibacteriales</taxon>
        <taxon>Propionibacteriaceae</taxon>
        <taxon>Tessaracoccus</taxon>
    </lineage>
</organism>
<gene>
    <name evidence="2" type="ORF">BW733_04400</name>
</gene>
<dbReference type="EMBL" id="CP019607">
    <property type="protein sequence ID" value="AQP50189.1"/>
    <property type="molecule type" value="Genomic_DNA"/>
</dbReference>
<sequence>MNRGRIGLKLGFGALCVAAAAACTGTPEPAPTTLSASPLPVPSAPPAVLDRLPAVIEDLTTRPGEISLLQVTRDHVAARIHEGDQTRHELLVQNYDQGNPPVDIGRNDEFPAPTSTLDSASIVSEVETLASRCPGEYFEVTIVFLGETTRFATLKCPPDAADKISVSPTAVTLNGEVLPDLTGPWTLETWQQVLDETRALSIGGRMTSVYVLSPQLLLQVPTAESGPCTNLSFLRDLDGRFMSSSCNEQNLAESPAIDVKDRTAQQLADAAEATGLTINPSEGYLSVLWSAEGGTEHLKVEQGITEQTVPVG</sequence>
<evidence type="ECO:0008006" key="4">
    <source>
        <dbReference type="Google" id="ProtNLM"/>
    </source>
</evidence>
<protein>
    <recommendedName>
        <fullName evidence="4">GerMN domain-containing protein</fullName>
    </recommendedName>
</protein>
<dbReference type="AlphaFoldDB" id="A0A1Q2CVS3"/>
<dbReference type="PROSITE" id="PS51257">
    <property type="entry name" value="PROKAR_LIPOPROTEIN"/>
    <property type="match status" value="1"/>
</dbReference>
<feature type="chain" id="PRO_5038726318" description="GerMN domain-containing protein" evidence="1">
    <location>
        <begin position="23"/>
        <end position="312"/>
    </location>
</feature>
<accession>A0A1Q2CVS3</accession>
<evidence type="ECO:0000256" key="1">
    <source>
        <dbReference type="SAM" id="SignalP"/>
    </source>
</evidence>
<dbReference type="KEGG" id="tfa:BW733_04400"/>
<name>A0A1Q2CVS3_9ACTN</name>
<feature type="signal peptide" evidence="1">
    <location>
        <begin position="1"/>
        <end position="22"/>
    </location>
</feature>
<keyword evidence="3" id="KW-1185">Reference proteome</keyword>
<evidence type="ECO:0000313" key="2">
    <source>
        <dbReference type="EMBL" id="AQP50189.1"/>
    </source>
</evidence>